<organism evidence="3 4">
    <name type="scientific">Panicum miliaceum</name>
    <name type="common">Proso millet</name>
    <name type="synonym">Broomcorn millet</name>
    <dbReference type="NCBI Taxonomy" id="4540"/>
    <lineage>
        <taxon>Eukaryota</taxon>
        <taxon>Viridiplantae</taxon>
        <taxon>Streptophyta</taxon>
        <taxon>Embryophyta</taxon>
        <taxon>Tracheophyta</taxon>
        <taxon>Spermatophyta</taxon>
        <taxon>Magnoliopsida</taxon>
        <taxon>Liliopsida</taxon>
        <taxon>Poales</taxon>
        <taxon>Poaceae</taxon>
        <taxon>PACMAD clade</taxon>
        <taxon>Panicoideae</taxon>
        <taxon>Panicodae</taxon>
        <taxon>Paniceae</taxon>
        <taxon>Panicinae</taxon>
        <taxon>Panicum</taxon>
        <taxon>Panicum sect. Panicum</taxon>
    </lineage>
</organism>
<dbReference type="InterPro" id="IPR036736">
    <property type="entry name" value="ACP-like_sf"/>
</dbReference>
<feature type="domain" description="Carrier" evidence="2">
    <location>
        <begin position="63"/>
        <end position="154"/>
    </location>
</feature>
<accession>A0A3L6T4Z0</accession>
<gene>
    <name evidence="3" type="ORF">C2845_PM05G16040</name>
</gene>
<dbReference type="AlphaFoldDB" id="A0A3L6T4Z0"/>
<dbReference type="OrthoDB" id="448946at2759"/>
<comment type="function">
    <text evidence="1">Carrier of the growing fatty acid chain in fatty acid biosynthesis.</text>
</comment>
<dbReference type="InterPro" id="IPR009081">
    <property type="entry name" value="PP-bd_ACP"/>
</dbReference>
<dbReference type="SUPFAM" id="SSF47336">
    <property type="entry name" value="ACP-like"/>
    <property type="match status" value="1"/>
</dbReference>
<dbReference type="PANTHER" id="PTHR46153">
    <property type="entry name" value="ACYL CARRIER PROTEIN"/>
    <property type="match status" value="1"/>
</dbReference>
<dbReference type="InterPro" id="IPR044813">
    <property type="entry name" value="ACP_chloroplastic"/>
</dbReference>
<name>A0A3L6T4Z0_PANMI</name>
<dbReference type="GO" id="GO:0000036">
    <property type="term" value="F:acyl carrier activity"/>
    <property type="evidence" value="ECO:0007669"/>
    <property type="project" value="InterPro"/>
</dbReference>
<evidence type="ECO:0000313" key="4">
    <source>
        <dbReference type="Proteomes" id="UP000275267"/>
    </source>
</evidence>
<dbReference type="PROSITE" id="PS50075">
    <property type="entry name" value="CARRIER"/>
    <property type="match status" value="1"/>
</dbReference>
<evidence type="ECO:0000256" key="1">
    <source>
        <dbReference type="ARBA" id="ARBA00003180"/>
    </source>
</evidence>
<keyword evidence="4" id="KW-1185">Reference proteome</keyword>
<reference evidence="4" key="1">
    <citation type="journal article" date="2019" name="Nat. Commun.">
        <title>The genome of broomcorn millet.</title>
        <authorList>
            <person name="Zou C."/>
            <person name="Miki D."/>
            <person name="Li D."/>
            <person name="Tang Q."/>
            <person name="Xiao L."/>
            <person name="Rajput S."/>
            <person name="Deng P."/>
            <person name="Jia W."/>
            <person name="Huang R."/>
            <person name="Zhang M."/>
            <person name="Sun Y."/>
            <person name="Hu J."/>
            <person name="Fu X."/>
            <person name="Schnable P.S."/>
            <person name="Li F."/>
            <person name="Zhang H."/>
            <person name="Feng B."/>
            <person name="Zhu X."/>
            <person name="Liu R."/>
            <person name="Schnable J.C."/>
            <person name="Zhu J.-K."/>
            <person name="Zhang H."/>
        </authorList>
    </citation>
    <scope>NUCLEOTIDE SEQUENCE [LARGE SCALE GENOMIC DNA]</scope>
</reference>
<evidence type="ECO:0000259" key="2">
    <source>
        <dbReference type="PROSITE" id="PS50075"/>
    </source>
</evidence>
<dbReference type="EMBL" id="PQIB02000003">
    <property type="protein sequence ID" value="RLN30464.1"/>
    <property type="molecule type" value="Genomic_DNA"/>
</dbReference>
<sequence length="159" mass="17016">MAHSLATAAAAASFSPAAAARRQVTNVFSSRSSVSFQSHRMTSVSIRSRPSSLRLKICCSAKKETVDKVCSIVKEQLALPDGTALTGESKFAELGADSLDTLQKAQQHFNNANFLLQVEIVMGLEEAFNITVDETSAQDITTVQDAADLIEKLVLEKAA</sequence>
<evidence type="ECO:0000313" key="3">
    <source>
        <dbReference type="EMBL" id="RLN30464.1"/>
    </source>
</evidence>
<dbReference type="PANTHER" id="PTHR46153:SF20">
    <property type="entry name" value="ACYL CARRIER PROTEIN 2, CHLOROPLASTIC-RELATED"/>
    <property type="match status" value="1"/>
</dbReference>
<comment type="caution">
    <text evidence="3">The sequence shown here is derived from an EMBL/GenBank/DDBJ whole genome shotgun (WGS) entry which is preliminary data.</text>
</comment>
<dbReference type="Gene3D" id="1.10.1200.10">
    <property type="entry name" value="ACP-like"/>
    <property type="match status" value="1"/>
</dbReference>
<protein>
    <submittedName>
        <fullName evidence="3">Acyl carrier protein 1</fullName>
    </submittedName>
</protein>
<dbReference type="Proteomes" id="UP000275267">
    <property type="component" value="Unassembled WGS sequence"/>
</dbReference>
<proteinExistence type="predicted"/>
<dbReference type="STRING" id="4540.A0A3L6T4Z0"/>